<evidence type="ECO:0000256" key="1">
    <source>
        <dbReference type="ARBA" id="ARBA00023015"/>
    </source>
</evidence>
<organism evidence="5 6">
    <name type="scientific">Desulfotalea psychrophila (strain LSv54 / DSM 12343)</name>
    <dbReference type="NCBI Taxonomy" id="177439"/>
    <lineage>
        <taxon>Bacteria</taxon>
        <taxon>Pseudomonadati</taxon>
        <taxon>Thermodesulfobacteriota</taxon>
        <taxon>Desulfobulbia</taxon>
        <taxon>Desulfobulbales</taxon>
        <taxon>Desulfocapsaceae</taxon>
        <taxon>Desulfotalea</taxon>
    </lineage>
</organism>
<keyword evidence="1" id="KW-0805">Transcription regulation</keyword>
<dbReference type="Proteomes" id="UP000000602">
    <property type="component" value="Chromosome"/>
</dbReference>
<dbReference type="EMBL" id="CR522870">
    <property type="protein sequence ID" value="CAG35031.1"/>
    <property type="molecule type" value="Genomic_DNA"/>
</dbReference>
<accession>Q6ARJ4</accession>
<dbReference type="GO" id="GO:0043200">
    <property type="term" value="P:response to amino acid"/>
    <property type="evidence" value="ECO:0007669"/>
    <property type="project" value="TreeGrafter"/>
</dbReference>
<evidence type="ECO:0000256" key="2">
    <source>
        <dbReference type="ARBA" id="ARBA00023125"/>
    </source>
</evidence>
<dbReference type="HOGENOM" id="CLU_091233_5_2_7"/>
<keyword evidence="6" id="KW-1185">Reference proteome</keyword>
<dbReference type="InterPro" id="IPR036388">
    <property type="entry name" value="WH-like_DNA-bd_sf"/>
</dbReference>
<proteinExistence type="predicted"/>
<dbReference type="InterPro" id="IPR011008">
    <property type="entry name" value="Dimeric_a/b-barrel"/>
</dbReference>
<dbReference type="eggNOG" id="COG1522">
    <property type="taxonomic scope" value="Bacteria"/>
</dbReference>
<dbReference type="SMART" id="SM00344">
    <property type="entry name" value="HTH_ASNC"/>
    <property type="match status" value="1"/>
</dbReference>
<dbReference type="Gene3D" id="1.10.10.10">
    <property type="entry name" value="Winged helix-like DNA-binding domain superfamily/Winged helix DNA-binding domain"/>
    <property type="match status" value="1"/>
</dbReference>
<dbReference type="OrthoDB" id="529868at2"/>
<dbReference type="GO" id="GO:0043565">
    <property type="term" value="F:sequence-specific DNA binding"/>
    <property type="evidence" value="ECO:0007669"/>
    <property type="project" value="InterPro"/>
</dbReference>
<protein>
    <submittedName>
        <fullName evidence="5">Related to transcription regulator</fullName>
    </submittedName>
</protein>
<reference evidence="6" key="1">
    <citation type="journal article" date="2004" name="Environ. Microbiol.">
        <title>The genome of Desulfotalea psychrophila, a sulfate-reducing bacterium from permanently cold Arctic sediments.</title>
        <authorList>
            <person name="Rabus R."/>
            <person name="Ruepp A."/>
            <person name="Frickey T."/>
            <person name="Rattei T."/>
            <person name="Fartmann B."/>
            <person name="Stark M."/>
            <person name="Bauer M."/>
            <person name="Zibat A."/>
            <person name="Lombardot T."/>
            <person name="Becker I."/>
            <person name="Amann J."/>
            <person name="Gellner K."/>
            <person name="Teeling H."/>
            <person name="Leuschner W.D."/>
            <person name="Gloeckner F.-O."/>
            <person name="Lupas A.N."/>
            <person name="Amann R."/>
            <person name="Klenk H.-P."/>
        </authorList>
    </citation>
    <scope>NUCLEOTIDE SEQUENCE [LARGE SCALE GENOMIC DNA]</scope>
    <source>
        <strain evidence="6">DSM 12343 / LSv54</strain>
    </source>
</reference>
<name>Q6ARJ4_DESPS</name>
<dbReference type="Gene3D" id="3.30.70.920">
    <property type="match status" value="1"/>
</dbReference>
<keyword evidence="3" id="KW-0804">Transcription</keyword>
<feature type="domain" description="HTH asnC-type" evidence="4">
    <location>
        <begin position="3"/>
        <end position="70"/>
    </location>
</feature>
<keyword evidence="2" id="KW-0238">DNA-binding</keyword>
<dbReference type="STRING" id="177439.DP0302"/>
<evidence type="ECO:0000313" key="5">
    <source>
        <dbReference type="EMBL" id="CAG35031.1"/>
    </source>
</evidence>
<dbReference type="PROSITE" id="PS50956">
    <property type="entry name" value="HTH_ASNC_2"/>
    <property type="match status" value="1"/>
</dbReference>
<dbReference type="InterPro" id="IPR019887">
    <property type="entry name" value="Tscrpt_reg_AsnC/Lrp_C"/>
</dbReference>
<dbReference type="GO" id="GO:0005829">
    <property type="term" value="C:cytosol"/>
    <property type="evidence" value="ECO:0007669"/>
    <property type="project" value="TreeGrafter"/>
</dbReference>
<dbReference type="InterPro" id="IPR019888">
    <property type="entry name" value="Tscrpt_reg_AsnC-like"/>
</dbReference>
<evidence type="ECO:0000313" key="6">
    <source>
        <dbReference type="Proteomes" id="UP000000602"/>
    </source>
</evidence>
<dbReference type="PANTHER" id="PTHR30154">
    <property type="entry name" value="LEUCINE-RESPONSIVE REGULATORY PROTEIN"/>
    <property type="match status" value="1"/>
</dbReference>
<dbReference type="Pfam" id="PF01037">
    <property type="entry name" value="AsnC_trans_reg"/>
    <property type="match status" value="1"/>
</dbReference>
<gene>
    <name evidence="5" type="ordered locus">DP0302</name>
</gene>
<sequence>MKLDKINIAILEHLRDGRMAYKKIAENLSVAEGTIRSRVKKMQDEGVLQITGLIDPDLMPEQSVIMVGVRVKDMNLVKKGEEFSRLRGVISVCVVTGRYDLILTVALTSGFSMLEFYNDEVCTIDNVGEVETFVVYKSFNVEGTPLTLGEGRYPVSTIHRGLIRWKIQT</sequence>
<dbReference type="AlphaFoldDB" id="Q6ARJ4"/>
<dbReference type="PANTHER" id="PTHR30154:SF34">
    <property type="entry name" value="TRANSCRIPTIONAL REGULATOR AZLB"/>
    <property type="match status" value="1"/>
</dbReference>
<dbReference type="RefSeq" id="WP_011187547.1">
    <property type="nucleotide sequence ID" value="NC_006138.1"/>
</dbReference>
<dbReference type="InterPro" id="IPR000485">
    <property type="entry name" value="AsnC-type_HTH_dom"/>
</dbReference>
<dbReference type="InterPro" id="IPR036390">
    <property type="entry name" value="WH_DNA-bd_sf"/>
</dbReference>
<dbReference type="SUPFAM" id="SSF54909">
    <property type="entry name" value="Dimeric alpha+beta barrel"/>
    <property type="match status" value="1"/>
</dbReference>
<dbReference type="Pfam" id="PF13404">
    <property type="entry name" value="HTH_AsnC-type"/>
    <property type="match status" value="1"/>
</dbReference>
<dbReference type="SUPFAM" id="SSF46785">
    <property type="entry name" value="Winged helix' DNA-binding domain"/>
    <property type="match status" value="1"/>
</dbReference>
<evidence type="ECO:0000256" key="3">
    <source>
        <dbReference type="ARBA" id="ARBA00023163"/>
    </source>
</evidence>
<evidence type="ECO:0000259" key="4">
    <source>
        <dbReference type="PROSITE" id="PS50956"/>
    </source>
</evidence>
<dbReference type="KEGG" id="dps:DP0302"/>